<accession>A0ABW3G307</accession>
<dbReference type="RefSeq" id="WP_253647592.1">
    <property type="nucleotide sequence ID" value="NZ_BAAAMO010000002.1"/>
</dbReference>
<name>A0ABW3G307_9NOCA</name>
<organism evidence="3 4">
    <name type="scientific">Williamsia deligens</name>
    <dbReference type="NCBI Taxonomy" id="321325"/>
    <lineage>
        <taxon>Bacteria</taxon>
        <taxon>Bacillati</taxon>
        <taxon>Actinomycetota</taxon>
        <taxon>Actinomycetes</taxon>
        <taxon>Mycobacteriales</taxon>
        <taxon>Nocardiaceae</taxon>
        <taxon>Williamsia</taxon>
    </lineage>
</organism>
<keyword evidence="2" id="KW-1133">Transmembrane helix</keyword>
<keyword evidence="4" id="KW-1185">Reference proteome</keyword>
<keyword evidence="2" id="KW-0472">Membrane</keyword>
<feature type="transmembrane region" description="Helical" evidence="2">
    <location>
        <begin position="307"/>
        <end position="333"/>
    </location>
</feature>
<comment type="caution">
    <text evidence="3">The sequence shown here is derived from an EMBL/GenBank/DDBJ whole genome shotgun (WGS) entry which is preliminary data.</text>
</comment>
<dbReference type="EMBL" id="JBHTIL010000001">
    <property type="protein sequence ID" value="MFD0924363.1"/>
    <property type="molecule type" value="Genomic_DNA"/>
</dbReference>
<feature type="transmembrane region" description="Helical" evidence="2">
    <location>
        <begin position="41"/>
        <end position="62"/>
    </location>
</feature>
<evidence type="ECO:0000313" key="3">
    <source>
        <dbReference type="EMBL" id="MFD0924363.1"/>
    </source>
</evidence>
<feature type="compositionally biased region" description="Polar residues" evidence="1">
    <location>
        <begin position="1"/>
        <end position="16"/>
    </location>
</feature>
<sequence length="346" mass="36850">MTTERTGPVITGSTSDALDESMPAVVTTDDPRPPPRRSWPWVLSGVVGLLLVVAPLAGGMLYPAAQGQAMLTAFAPYVTEQRLDGFRADLDRLDAAHQAVVRLDTSGVVDVARYPQIDGFVMRYPAIDADMRQLVDRIDAGRPDFDRLAALRPIDIIPFLPIGAGLLIVAGSIWAWRRARAGRSPVPAGLVVAVVAVALVVTPLVRGMPTDTRAATPLLDRFSTVLTTEKVRDVQGYFVVLVGAVGAVDSGYRADIATAPRQDVAAVDDLRAQWQRMSSDFAGLIGTMNDNIANYRGVRALNDRTTALGAGAFAILPWFLVGAGLLTAATAVAGTTGGPRRRRGER</sequence>
<evidence type="ECO:0000256" key="1">
    <source>
        <dbReference type="SAM" id="MobiDB-lite"/>
    </source>
</evidence>
<feature type="transmembrane region" description="Helical" evidence="2">
    <location>
        <begin position="156"/>
        <end position="176"/>
    </location>
</feature>
<proteinExistence type="predicted"/>
<evidence type="ECO:0000313" key="4">
    <source>
        <dbReference type="Proteomes" id="UP001597068"/>
    </source>
</evidence>
<feature type="region of interest" description="Disordered" evidence="1">
    <location>
        <begin position="1"/>
        <end position="34"/>
    </location>
</feature>
<gene>
    <name evidence="3" type="ORF">ACFQ04_01310</name>
</gene>
<dbReference type="Proteomes" id="UP001597068">
    <property type="component" value="Unassembled WGS sequence"/>
</dbReference>
<protein>
    <submittedName>
        <fullName evidence="3">Uncharacterized protein</fullName>
    </submittedName>
</protein>
<evidence type="ECO:0000256" key="2">
    <source>
        <dbReference type="SAM" id="Phobius"/>
    </source>
</evidence>
<keyword evidence="2" id="KW-0812">Transmembrane</keyword>
<feature type="transmembrane region" description="Helical" evidence="2">
    <location>
        <begin position="188"/>
        <end position="205"/>
    </location>
</feature>
<reference evidence="4" key="1">
    <citation type="journal article" date="2019" name="Int. J. Syst. Evol. Microbiol.">
        <title>The Global Catalogue of Microorganisms (GCM) 10K type strain sequencing project: providing services to taxonomists for standard genome sequencing and annotation.</title>
        <authorList>
            <consortium name="The Broad Institute Genomics Platform"/>
            <consortium name="The Broad Institute Genome Sequencing Center for Infectious Disease"/>
            <person name="Wu L."/>
            <person name="Ma J."/>
        </authorList>
    </citation>
    <scope>NUCLEOTIDE SEQUENCE [LARGE SCALE GENOMIC DNA]</scope>
    <source>
        <strain evidence="4">CCUG 50873</strain>
    </source>
</reference>